<feature type="compositionally biased region" description="Polar residues" evidence="1">
    <location>
        <begin position="55"/>
        <end position="69"/>
    </location>
</feature>
<reference evidence="2 3" key="1">
    <citation type="journal article" date="2018" name="Evol. Lett.">
        <title>Horizontal gene cluster transfer increased hallucinogenic mushroom diversity.</title>
        <authorList>
            <person name="Reynolds H.T."/>
            <person name="Vijayakumar V."/>
            <person name="Gluck-Thaler E."/>
            <person name="Korotkin H.B."/>
            <person name="Matheny P.B."/>
            <person name="Slot J.C."/>
        </authorList>
    </citation>
    <scope>NUCLEOTIDE SEQUENCE [LARGE SCALE GENOMIC DNA]</scope>
    <source>
        <strain evidence="2 3">SRW20</strain>
    </source>
</reference>
<gene>
    <name evidence="2" type="ORF">CVT26_016019</name>
</gene>
<keyword evidence="3" id="KW-1185">Reference proteome</keyword>
<feature type="region of interest" description="Disordered" evidence="1">
    <location>
        <begin position="40"/>
        <end position="79"/>
    </location>
</feature>
<proteinExistence type="predicted"/>
<dbReference type="Proteomes" id="UP000284706">
    <property type="component" value="Unassembled WGS sequence"/>
</dbReference>
<dbReference type="InParanoid" id="A0A409YDI3"/>
<name>A0A409YDI3_9AGAR</name>
<sequence>MKGIGKLAKRMKGAARKAINQIRRFQATAEGSHREEISFLPSRAASGSAPLPNPEISTATATNADNQTPEADPASNAGHPSAGALPIYIPYIVPVSTTQDSFNITKSSISRMNTYHTYHTHHHYHFVRRCLGLS</sequence>
<dbReference type="AlphaFoldDB" id="A0A409YDI3"/>
<evidence type="ECO:0000256" key="1">
    <source>
        <dbReference type="SAM" id="MobiDB-lite"/>
    </source>
</evidence>
<protein>
    <submittedName>
        <fullName evidence="2">Uncharacterized protein</fullName>
    </submittedName>
</protein>
<evidence type="ECO:0000313" key="3">
    <source>
        <dbReference type="Proteomes" id="UP000284706"/>
    </source>
</evidence>
<dbReference type="EMBL" id="NHYE01000968">
    <property type="protein sequence ID" value="PPR01072.1"/>
    <property type="molecule type" value="Genomic_DNA"/>
</dbReference>
<comment type="caution">
    <text evidence="2">The sequence shown here is derived from an EMBL/GenBank/DDBJ whole genome shotgun (WGS) entry which is preliminary data.</text>
</comment>
<evidence type="ECO:0000313" key="2">
    <source>
        <dbReference type="EMBL" id="PPR01072.1"/>
    </source>
</evidence>
<organism evidence="2 3">
    <name type="scientific">Gymnopilus dilepis</name>
    <dbReference type="NCBI Taxonomy" id="231916"/>
    <lineage>
        <taxon>Eukaryota</taxon>
        <taxon>Fungi</taxon>
        <taxon>Dikarya</taxon>
        <taxon>Basidiomycota</taxon>
        <taxon>Agaricomycotina</taxon>
        <taxon>Agaricomycetes</taxon>
        <taxon>Agaricomycetidae</taxon>
        <taxon>Agaricales</taxon>
        <taxon>Agaricineae</taxon>
        <taxon>Hymenogastraceae</taxon>
        <taxon>Gymnopilus</taxon>
    </lineage>
</organism>
<accession>A0A409YDI3</accession>